<dbReference type="SUPFAM" id="SSF53067">
    <property type="entry name" value="Actin-like ATPase domain"/>
    <property type="match status" value="1"/>
</dbReference>
<gene>
    <name evidence="4" type="ORF">C1SCF055_LOCUS5258</name>
</gene>
<dbReference type="Gene3D" id="3.30.420.40">
    <property type="match status" value="1"/>
</dbReference>
<organism evidence="4">
    <name type="scientific">Cladocopium goreaui</name>
    <dbReference type="NCBI Taxonomy" id="2562237"/>
    <lineage>
        <taxon>Eukaryota</taxon>
        <taxon>Sar</taxon>
        <taxon>Alveolata</taxon>
        <taxon>Dinophyceae</taxon>
        <taxon>Suessiales</taxon>
        <taxon>Symbiodiniaceae</taxon>
        <taxon>Cladocopium</taxon>
    </lineage>
</organism>
<dbReference type="SMART" id="SM00268">
    <property type="entry name" value="ACTIN"/>
    <property type="match status" value="1"/>
</dbReference>
<reference evidence="4" key="1">
    <citation type="submission" date="2022-10" db="EMBL/GenBank/DDBJ databases">
        <authorList>
            <person name="Chen Y."/>
            <person name="Dougan E. K."/>
            <person name="Chan C."/>
            <person name="Rhodes N."/>
            <person name="Thang M."/>
        </authorList>
    </citation>
    <scope>NUCLEOTIDE SEQUENCE</scope>
</reference>
<dbReference type="Gene3D" id="3.90.640.10">
    <property type="entry name" value="Actin, Chain A, domain 4"/>
    <property type="match status" value="1"/>
</dbReference>
<accession>A0A9P1BQ17</accession>
<dbReference type="PANTHER" id="PTHR11937">
    <property type="entry name" value="ACTIN"/>
    <property type="match status" value="1"/>
</dbReference>
<reference evidence="5 6" key="2">
    <citation type="submission" date="2024-05" db="EMBL/GenBank/DDBJ databases">
        <authorList>
            <person name="Chen Y."/>
            <person name="Shah S."/>
            <person name="Dougan E. K."/>
            <person name="Thang M."/>
            <person name="Chan C."/>
        </authorList>
    </citation>
    <scope>NUCLEOTIDE SEQUENCE [LARGE SCALE GENOMIC DNA]</scope>
</reference>
<sequence length="684" mass="75313">MEEPSGAMGCFSQLLHMPHEVCAGIVWSLGVEDTAKLASSCKLFAQETTDAELWFQLFLRTCWPPSGALLAFAEGTTTPVGIDWRHRMQVRMESTPTIVVDMGRGYTKFTVAHGVRGRWEMDGCPPELVQLCSSPTHPPDCDRNEQLSYIHHRLDRTFLDAATDPSHRLHKAALGPRSELKVDQYAVYRTPTAAGANLVLVRLLQHCKEENLWSVEAVKRRSEKPFKVGPEELTPMRRAHDLPILIGEPFVITANRDANSQSSWDSLIRSQLGNNRPGAVQVVSQAQMALWAHGLDHGIVVNIGQQQTIAMPVLRGEVIASCSTTCNIGSADLTQVMVSLMHRKAPSLDSSLMTWCRDLKEEYCYVSPPAGNMTLRARLAAGDDFGIRPVPVELPNFARGEQSTVELAEERVIVPEVLFESNRGPRQTLPQIIVECASMVHSKGTYTQEDVRDLLRQVVLVGGAADFPGIRPRVEYEMRCLLQRAENQQLSSCCESTDDVYVLNPPLDRSSNPLVSPRFVPLFGGCVRAASSAGYGELQRDKNTGALRSLPLQAEDLEPGEDGGLRRRLMWQRRISGMLALQLPNIFRTGGGGGEDDQVWQEFFESDEEMGAPDESASLACSEESPQSPDNASSSHSHASPARSGRCATKGRGKGKGKRKGSDASRGRSRRIWRPVPGAQGDEE</sequence>
<dbReference type="InterPro" id="IPR036047">
    <property type="entry name" value="F-box-like_dom_sf"/>
</dbReference>
<comment type="catalytic activity">
    <reaction evidence="1">
        <text>ATP + H2O = ADP + phosphate + H(+)</text>
        <dbReference type="Rhea" id="RHEA:13065"/>
        <dbReference type="ChEBI" id="CHEBI:15377"/>
        <dbReference type="ChEBI" id="CHEBI:15378"/>
        <dbReference type="ChEBI" id="CHEBI:30616"/>
        <dbReference type="ChEBI" id="CHEBI:43474"/>
        <dbReference type="ChEBI" id="CHEBI:456216"/>
    </reaction>
</comment>
<comment type="similarity">
    <text evidence="2">Belongs to the actin family.</text>
</comment>
<dbReference type="InterPro" id="IPR004000">
    <property type="entry name" value="Actin"/>
</dbReference>
<comment type="caution">
    <text evidence="4">The sequence shown here is derived from an EMBL/GenBank/DDBJ whole genome shotgun (WGS) entry which is preliminary data.</text>
</comment>
<evidence type="ECO:0000256" key="1">
    <source>
        <dbReference type="ARBA" id="ARBA00049360"/>
    </source>
</evidence>
<name>A0A9P1BQ17_9DINO</name>
<dbReference type="EMBL" id="CAMXCT010000320">
    <property type="protein sequence ID" value="CAI3977085.1"/>
    <property type="molecule type" value="Genomic_DNA"/>
</dbReference>
<keyword evidence="6" id="KW-1185">Reference proteome</keyword>
<feature type="compositionally biased region" description="Basic residues" evidence="3">
    <location>
        <begin position="649"/>
        <end position="659"/>
    </location>
</feature>
<feature type="compositionally biased region" description="Low complexity" evidence="3">
    <location>
        <begin position="625"/>
        <end position="644"/>
    </location>
</feature>
<evidence type="ECO:0000313" key="5">
    <source>
        <dbReference type="EMBL" id="CAL4764397.1"/>
    </source>
</evidence>
<evidence type="ECO:0000313" key="6">
    <source>
        <dbReference type="Proteomes" id="UP001152797"/>
    </source>
</evidence>
<dbReference type="Proteomes" id="UP001152797">
    <property type="component" value="Unassembled WGS sequence"/>
</dbReference>
<feature type="region of interest" description="Disordered" evidence="3">
    <location>
        <begin position="607"/>
        <end position="684"/>
    </location>
</feature>
<dbReference type="SUPFAM" id="SSF81383">
    <property type="entry name" value="F-box domain"/>
    <property type="match status" value="1"/>
</dbReference>
<dbReference type="EMBL" id="CAMXCT030000320">
    <property type="protein sequence ID" value="CAL4764397.1"/>
    <property type="molecule type" value="Genomic_DNA"/>
</dbReference>
<dbReference type="EMBL" id="CAMXCT020000320">
    <property type="protein sequence ID" value="CAL1130460.1"/>
    <property type="molecule type" value="Genomic_DNA"/>
</dbReference>
<protein>
    <submittedName>
        <fullName evidence="5">F-box domain-containing protein</fullName>
    </submittedName>
</protein>
<evidence type="ECO:0000256" key="3">
    <source>
        <dbReference type="SAM" id="MobiDB-lite"/>
    </source>
</evidence>
<evidence type="ECO:0000313" key="4">
    <source>
        <dbReference type="EMBL" id="CAI3977085.1"/>
    </source>
</evidence>
<dbReference type="Pfam" id="PF00022">
    <property type="entry name" value="Actin"/>
    <property type="match status" value="1"/>
</dbReference>
<proteinExistence type="inferred from homology"/>
<dbReference type="OrthoDB" id="6220758at2759"/>
<evidence type="ECO:0000256" key="2">
    <source>
        <dbReference type="RuleBase" id="RU000487"/>
    </source>
</evidence>
<dbReference type="AlphaFoldDB" id="A0A9P1BQ17"/>
<dbReference type="InterPro" id="IPR043129">
    <property type="entry name" value="ATPase_NBD"/>
</dbReference>